<evidence type="ECO:0000313" key="1">
    <source>
        <dbReference type="EMBL" id="AYN57884.1"/>
    </source>
</evidence>
<dbReference type="RefSeq" id="YP_010656317.1">
    <property type="nucleotide sequence ID" value="NC_070837.1"/>
</dbReference>
<organism evidence="1 2">
    <name type="scientific">Arthrobacter phage Faja</name>
    <dbReference type="NCBI Taxonomy" id="2419957"/>
    <lineage>
        <taxon>Viruses</taxon>
        <taxon>Duplodnaviria</taxon>
        <taxon>Heunggongvirae</taxon>
        <taxon>Uroviricota</taxon>
        <taxon>Caudoviricetes</taxon>
        <taxon>Fajavirus</taxon>
        <taxon>Fajavirus faja</taxon>
    </lineage>
</organism>
<dbReference type="EMBL" id="MH834612">
    <property type="protein sequence ID" value="AYN57884.1"/>
    <property type="molecule type" value="Genomic_DNA"/>
</dbReference>
<dbReference type="SUPFAM" id="SSF49899">
    <property type="entry name" value="Concanavalin A-like lectins/glucanases"/>
    <property type="match status" value="1"/>
</dbReference>
<dbReference type="Gene3D" id="2.60.120.200">
    <property type="match status" value="1"/>
</dbReference>
<gene>
    <name evidence="1" type="primary">31</name>
    <name evidence="1" type="ORF">PBI_FAJA_31</name>
</gene>
<sequence length="242" mass="24934">MAYMKDFKGSRLDDFVPSRDVPSILAWFDASTLSGANGQALTVWAASFGAFSFNLTPATKPTLLTNAANGKNAVRFAPSSYFRNTDVFGAGGLGMGAGYTQPFSFTFVARVSSDIALTGNTLLMGSSTATVRLPVQGLTYYANAGSDSTIFGPPVNDGTWHVVTVNFGVGGATTYIDGYLATVAPAQVGTASLGNLFVGPGLGAAPSAGTFDVAELIVANTVLSPSRIDAIHAHLATKWGIS</sequence>
<dbReference type="KEGG" id="vg:77932197"/>
<dbReference type="InterPro" id="IPR013320">
    <property type="entry name" value="ConA-like_dom_sf"/>
</dbReference>
<protein>
    <submittedName>
        <fullName evidence="1">Uncharacterized protein</fullName>
    </submittedName>
</protein>
<evidence type="ECO:0000313" key="2">
    <source>
        <dbReference type="Proteomes" id="UP000280317"/>
    </source>
</evidence>
<keyword evidence="2" id="KW-1185">Reference proteome</keyword>
<dbReference type="Proteomes" id="UP000280317">
    <property type="component" value="Segment"/>
</dbReference>
<dbReference type="GeneID" id="77932197"/>
<proteinExistence type="predicted"/>
<name>A0A3G2KFW7_9CAUD</name>
<reference evidence="1 2" key="1">
    <citation type="submission" date="2018-09" db="EMBL/GenBank/DDBJ databases">
        <authorList>
            <person name="Ulbrich M.C."/>
            <person name="Stoner T.H."/>
            <person name="Garlena R.A."/>
            <person name="Russell D.A."/>
            <person name="Pope W.H."/>
            <person name="Jacobs-Sera D."/>
            <person name="Hatfull G.F."/>
        </authorList>
    </citation>
    <scope>NUCLEOTIDE SEQUENCE [LARGE SCALE GENOMIC DNA]</scope>
</reference>
<accession>A0A3G2KFW7</accession>